<keyword evidence="2" id="KW-0378">Hydrolase</keyword>
<evidence type="ECO:0000313" key="4">
    <source>
        <dbReference type="EMBL" id="WBO23970.1"/>
    </source>
</evidence>
<sequence>MSVIDGALRFSQWSTVLTHDQILNEMIRQLAARLVMGKDVAALLNIAPARVTEMRKGERQIQPREMAPLAKLLGLADTEAGTEHLQTNAAIVPMEGASLEEPDENLPVVGTGLGAAREVDGEAIEQTMLNSGDVIEYVARPAILKRKQVAYALYVQGSSMHPALPDGEMAVACKDMPLKAGDNVVVYLRTANPEMDDGMTARAVLVKEMVRRTARYVELRQYQPFKEFRIDMGEILRLDRILTRHEMLQTR</sequence>
<reference evidence="4 5" key="1">
    <citation type="submission" date="2022-12" db="EMBL/GenBank/DDBJ databases">
        <title>Sphingomonas abieness sp. nov., an endophytic bacterium isolated from Abies koreana.</title>
        <authorList>
            <person name="Jiang L."/>
            <person name="Lee J."/>
        </authorList>
    </citation>
    <scope>NUCLEOTIDE SEQUENCE [LARGE SCALE GENOMIC DNA]</scope>
    <source>
        <strain evidence="5">PAMB 00755</strain>
    </source>
</reference>
<evidence type="ECO:0000256" key="1">
    <source>
        <dbReference type="ARBA" id="ARBA00022670"/>
    </source>
</evidence>
<protein>
    <recommendedName>
        <fullName evidence="3">Peptidase S24/S26A/S26B/S26C domain-containing protein</fullName>
    </recommendedName>
</protein>
<dbReference type="InterPro" id="IPR036286">
    <property type="entry name" value="LexA/Signal_pep-like_sf"/>
</dbReference>
<dbReference type="RefSeq" id="WP_270078599.1">
    <property type="nucleotide sequence ID" value="NZ_CP115174.1"/>
</dbReference>
<evidence type="ECO:0000313" key="5">
    <source>
        <dbReference type="Proteomes" id="UP001210865"/>
    </source>
</evidence>
<dbReference type="InterPro" id="IPR019756">
    <property type="entry name" value="Pept_S26A_signal_pept_1_Ser-AS"/>
</dbReference>
<proteinExistence type="predicted"/>
<dbReference type="InterPro" id="IPR015927">
    <property type="entry name" value="Peptidase_S24_S26A/B/C"/>
</dbReference>
<name>A0ABY7NT47_9SPHN</name>
<evidence type="ECO:0000259" key="3">
    <source>
        <dbReference type="Pfam" id="PF00717"/>
    </source>
</evidence>
<dbReference type="Gene3D" id="2.10.109.10">
    <property type="entry name" value="Umud Fragment, subunit A"/>
    <property type="match status" value="1"/>
</dbReference>
<dbReference type="InterPro" id="IPR039418">
    <property type="entry name" value="LexA-like"/>
</dbReference>
<organism evidence="4 5">
    <name type="scientific">Sphingomonas abietis</name>
    <dbReference type="NCBI Taxonomy" id="3012344"/>
    <lineage>
        <taxon>Bacteria</taxon>
        <taxon>Pseudomonadati</taxon>
        <taxon>Pseudomonadota</taxon>
        <taxon>Alphaproteobacteria</taxon>
        <taxon>Sphingomonadales</taxon>
        <taxon>Sphingomonadaceae</taxon>
        <taxon>Sphingomonas</taxon>
    </lineage>
</organism>
<dbReference type="Pfam" id="PF00717">
    <property type="entry name" value="Peptidase_S24"/>
    <property type="match status" value="1"/>
</dbReference>
<accession>A0ABY7NT47</accession>
<dbReference type="PROSITE" id="PS00501">
    <property type="entry name" value="SPASE_I_1"/>
    <property type="match status" value="1"/>
</dbReference>
<dbReference type="Proteomes" id="UP001210865">
    <property type="component" value="Chromosome"/>
</dbReference>
<keyword evidence="5" id="KW-1185">Reference proteome</keyword>
<feature type="domain" description="Peptidase S24/S26A/S26B/S26C" evidence="3">
    <location>
        <begin position="138"/>
        <end position="187"/>
    </location>
</feature>
<evidence type="ECO:0000256" key="2">
    <source>
        <dbReference type="ARBA" id="ARBA00022801"/>
    </source>
</evidence>
<gene>
    <name evidence="4" type="ORF">PBT88_07625</name>
</gene>
<dbReference type="SUPFAM" id="SSF51306">
    <property type="entry name" value="LexA/Signal peptidase"/>
    <property type="match status" value="1"/>
</dbReference>
<dbReference type="CDD" id="cd06529">
    <property type="entry name" value="S24_LexA-like"/>
    <property type="match status" value="1"/>
</dbReference>
<dbReference type="EMBL" id="CP115174">
    <property type="protein sequence ID" value="WBO23970.1"/>
    <property type="molecule type" value="Genomic_DNA"/>
</dbReference>
<keyword evidence="1" id="KW-0645">Protease</keyword>